<accession>A0A3N4ZA10</accession>
<dbReference type="RefSeq" id="WP_123815194.1">
    <property type="nucleotide sequence ID" value="NZ_RKQZ01000001.1"/>
</dbReference>
<dbReference type="OrthoDB" id="9803979at2"/>
<dbReference type="EMBL" id="RKQZ01000001">
    <property type="protein sequence ID" value="RPF22252.1"/>
    <property type="molecule type" value="Genomic_DNA"/>
</dbReference>
<keyword evidence="2" id="KW-1185">Reference proteome</keyword>
<reference evidence="1 2" key="1">
    <citation type="submission" date="2018-11" db="EMBL/GenBank/DDBJ databases">
        <title>Sequencing the genomes of 1000 actinobacteria strains.</title>
        <authorList>
            <person name="Klenk H.-P."/>
        </authorList>
    </citation>
    <scope>NUCLEOTIDE SEQUENCE [LARGE SCALE GENOMIC DNA]</scope>
    <source>
        <strain evidence="1 2">DSM 15700</strain>
    </source>
</reference>
<evidence type="ECO:0000313" key="1">
    <source>
        <dbReference type="EMBL" id="RPF22252.1"/>
    </source>
</evidence>
<evidence type="ECO:0000313" key="2">
    <source>
        <dbReference type="Proteomes" id="UP000280501"/>
    </source>
</evidence>
<dbReference type="Proteomes" id="UP000280501">
    <property type="component" value="Unassembled WGS sequence"/>
</dbReference>
<sequence length="178" mass="19218">MPEDARLTGDERFTVLDAPVREFWAYALSSLQANTARGLLAEYLVAKAVGAAGPRVEWDAFDVLTPEGTTIEVKTSGYSQVWLRTGAPVISFSGLPGRPGKRSWHAATNTMGPAHIADVYVFAVHTTTQDEPYDGLDIAKWQFYVLSGETVMATGQGTMRLSTVERLGGRAVALGRPS</sequence>
<organism evidence="1 2">
    <name type="scientific">Myceligenerans xiligouense</name>
    <dbReference type="NCBI Taxonomy" id="253184"/>
    <lineage>
        <taxon>Bacteria</taxon>
        <taxon>Bacillati</taxon>
        <taxon>Actinomycetota</taxon>
        <taxon>Actinomycetes</taxon>
        <taxon>Micrococcales</taxon>
        <taxon>Promicromonosporaceae</taxon>
        <taxon>Myceligenerans</taxon>
    </lineage>
</organism>
<gene>
    <name evidence="1" type="ORF">EDD34_2902</name>
</gene>
<protein>
    <submittedName>
        <fullName evidence="1">Uncharacterized protein</fullName>
    </submittedName>
</protein>
<proteinExistence type="predicted"/>
<dbReference type="AlphaFoldDB" id="A0A3N4ZA10"/>
<name>A0A3N4ZA10_9MICO</name>
<comment type="caution">
    <text evidence="1">The sequence shown here is derived from an EMBL/GenBank/DDBJ whole genome shotgun (WGS) entry which is preliminary data.</text>
</comment>